<organism evidence="2 3">
    <name type="scientific">Nonomuraea jiangxiensis</name>
    <dbReference type="NCBI Taxonomy" id="633440"/>
    <lineage>
        <taxon>Bacteria</taxon>
        <taxon>Bacillati</taxon>
        <taxon>Actinomycetota</taxon>
        <taxon>Actinomycetes</taxon>
        <taxon>Streptosporangiales</taxon>
        <taxon>Streptosporangiaceae</taxon>
        <taxon>Nonomuraea</taxon>
    </lineage>
</organism>
<keyword evidence="3" id="KW-1185">Reference proteome</keyword>
<protein>
    <submittedName>
        <fullName evidence="2">Uncharacterized protein</fullName>
    </submittedName>
</protein>
<dbReference type="RefSeq" id="WP_281250063.1">
    <property type="nucleotide sequence ID" value="NZ_FNDJ01000018.1"/>
</dbReference>
<gene>
    <name evidence="2" type="ORF">SAMN05421869_118125</name>
</gene>
<dbReference type="EMBL" id="FNDJ01000018">
    <property type="protein sequence ID" value="SDK74270.1"/>
    <property type="molecule type" value="Genomic_DNA"/>
</dbReference>
<sequence>MGRHEKPRSPKEQPPEGQEAASQEESPISRGKHAATVGAQDEK</sequence>
<dbReference type="Proteomes" id="UP000199202">
    <property type="component" value="Unassembled WGS sequence"/>
</dbReference>
<evidence type="ECO:0000313" key="2">
    <source>
        <dbReference type="EMBL" id="SDK74270.1"/>
    </source>
</evidence>
<proteinExistence type="predicted"/>
<name>A0A1G9EDM4_9ACTN</name>
<evidence type="ECO:0000313" key="3">
    <source>
        <dbReference type="Proteomes" id="UP000199202"/>
    </source>
</evidence>
<feature type="region of interest" description="Disordered" evidence="1">
    <location>
        <begin position="1"/>
        <end position="43"/>
    </location>
</feature>
<reference evidence="2 3" key="1">
    <citation type="submission" date="2016-10" db="EMBL/GenBank/DDBJ databases">
        <authorList>
            <person name="de Groot N.N."/>
        </authorList>
    </citation>
    <scope>NUCLEOTIDE SEQUENCE [LARGE SCALE GENOMIC DNA]</scope>
    <source>
        <strain evidence="2 3">CGMCC 4.6533</strain>
    </source>
</reference>
<dbReference type="AlphaFoldDB" id="A0A1G9EDM4"/>
<accession>A0A1G9EDM4</accession>
<evidence type="ECO:0000256" key="1">
    <source>
        <dbReference type="SAM" id="MobiDB-lite"/>
    </source>
</evidence>